<evidence type="ECO:0000256" key="1">
    <source>
        <dbReference type="SAM" id="MobiDB-lite"/>
    </source>
</evidence>
<sequence length="73" mass="8109">MRSKSKARKFTQDGSDEEYETAEDVHDELNPAASTSGEVKSEHPPVYIPEDIPIPDRFELRGVSCVSRTGSLD</sequence>
<evidence type="ECO:0000313" key="2">
    <source>
        <dbReference type="EnsemblMetazoa" id="G20668.20:cds"/>
    </source>
</evidence>
<evidence type="ECO:0000313" key="3">
    <source>
        <dbReference type="Proteomes" id="UP000005408"/>
    </source>
</evidence>
<accession>A0A8W8JX12</accession>
<feature type="region of interest" description="Disordered" evidence="1">
    <location>
        <begin position="1"/>
        <end position="54"/>
    </location>
</feature>
<dbReference type="EnsemblMetazoa" id="G20668.20">
    <property type="protein sequence ID" value="G20668.20:cds"/>
    <property type="gene ID" value="G20668"/>
</dbReference>
<dbReference type="Proteomes" id="UP000005408">
    <property type="component" value="Unassembled WGS sequence"/>
</dbReference>
<dbReference type="AlphaFoldDB" id="A0A8W8JX12"/>
<reference evidence="2" key="1">
    <citation type="submission" date="2022-08" db="UniProtKB">
        <authorList>
            <consortium name="EnsemblMetazoa"/>
        </authorList>
    </citation>
    <scope>IDENTIFICATION</scope>
    <source>
        <strain evidence="2">05x7-T-G4-1.051#20</strain>
    </source>
</reference>
<organism evidence="2 3">
    <name type="scientific">Magallana gigas</name>
    <name type="common">Pacific oyster</name>
    <name type="synonym">Crassostrea gigas</name>
    <dbReference type="NCBI Taxonomy" id="29159"/>
    <lineage>
        <taxon>Eukaryota</taxon>
        <taxon>Metazoa</taxon>
        <taxon>Spiralia</taxon>
        <taxon>Lophotrochozoa</taxon>
        <taxon>Mollusca</taxon>
        <taxon>Bivalvia</taxon>
        <taxon>Autobranchia</taxon>
        <taxon>Pteriomorphia</taxon>
        <taxon>Ostreida</taxon>
        <taxon>Ostreoidea</taxon>
        <taxon>Ostreidae</taxon>
        <taxon>Magallana</taxon>
    </lineage>
</organism>
<name>A0A8W8JX12_MAGGI</name>
<keyword evidence="3" id="KW-1185">Reference proteome</keyword>
<proteinExistence type="predicted"/>
<protein>
    <submittedName>
        <fullName evidence="2">Uncharacterized protein</fullName>
    </submittedName>
</protein>